<dbReference type="OrthoDB" id="8048523at2759"/>
<comment type="subcellular location">
    <subcellularLocation>
        <location evidence="1">Membrane</location>
        <topology evidence="1">Multi-pass membrane protein</topology>
    </subcellularLocation>
</comment>
<evidence type="ECO:0000256" key="3">
    <source>
        <dbReference type="ARBA" id="ARBA00022989"/>
    </source>
</evidence>
<feature type="transmembrane region" description="Helical" evidence="7">
    <location>
        <begin position="214"/>
        <end position="232"/>
    </location>
</feature>
<feature type="transmembrane region" description="Helical" evidence="7">
    <location>
        <begin position="84"/>
        <end position="105"/>
    </location>
</feature>
<comment type="catalytic activity">
    <reaction evidence="6">
        <text>L-histidine(out) + L-arginine(in) = L-histidine(in) + L-arginine(out)</text>
        <dbReference type="Rhea" id="RHEA:71063"/>
        <dbReference type="ChEBI" id="CHEBI:32682"/>
        <dbReference type="ChEBI" id="CHEBI:57595"/>
    </reaction>
</comment>
<sequence length="323" mass="36341">MHYSSLVSQLEVDEYIPSPLRLRLSSLSGSIALACWLVLIIPQLVEMWRVRNVDGISPLFLLSWTIGDVANVIGAIWGGLLPEVILTGLWFLFADISTLSCFYYLKYLSPWKIEVVASTDEESPLLQDSLTPVHSEGAIDSNRRKSHLSHHSRTSVRRRRHSSTVEDVLFEPKQHSLFVRYGLPIIFVVSAGIVGSFCSPNGGSHKAPESSQKTGPQICGYISAFLYLTARLPQIAKNYENKSCKGLSLLFFLLSTLANLNYGLQILFYRSDWEYIKLNSSWILGSMGTILEDGIIFVQFYLYGDENTKEYSREVVVDERASV</sequence>
<feature type="transmembrane region" description="Helical" evidence="7">
    <location>
        <begin position="57"/>
        <end position="78"/>
    </location>
</feature>
<evidence type="ECO:0000256" key="5">
    <source>
        <dbReference type="ARBA" id="ARBA00038039"/>
    </source>
</evidence>
<dbReference type="InterPro" id="IPR006603">
    <property type="entry name" value="PQ-loop_rpt"/>
</dbReference>
<dbReference type="GO" id="GO:0015174">
    <property type="term" value="F:basic amino acid transmembrane transporter activity"/>
    <property type="evidence" value="ECO:0007669"/>
    <property type="project" value="UniProtKB-ARBA"/>
</dbReference>
<keyword evidence="2 7" id="KW-0812">Transmembrane</keyword>
<comment type="similarity">
    <text evidence="5">Belongs to the laat-1 family.</text>
</comment>
<evidence type="ECO:0000256" key="2">
    <source>
        <dbReference type="ARBA" id="ARBA00022692"/>
    </source>
</evidence>
<dbReference type="PANTHER" id="PTHR16201">
    <property type="entry name" value="SEVEN TRANSMEMBRANE PROTEIN 1-RELATED"/>
    <property type="match status" value="1"/>
</dbReference>
<evidence type="ECO:0000256" key="4">
    <source>
        <dbReference type="ARBA" id="ARBA00023136"/>
    </source>
</evidence>
<dbReference type="GO" id="GO:0034486">
    <property type="term" value="P:vacuolar transmembrane transport"/>
    <property type="evidence" value="ECO:0007669"/>
    <property type="project" value="UniProtKB-ARBA"/>
</dbReference>
<evidence type="ECO:0000256" key="6">
    <source>
        <dbReference type="ARBA" id="ARBA00050768"/>
    </source>
</evidence>
<dbReference type="Gene3D" id="1.20.1280.290">
    <property type="match status" value="2"/>
</dbReference>
<evidence type="ECO:0000256" key="1">
    <source>
        <dbReference type="ARBA" id="ARBA00004141"/>
    </source>
</evidence>
<dbReference type="SMART" id="SM00679">
    <property type="entry name" value="CTNS"/>
    <property type="match status" value="2"/>
</dbReference>
<gene>
    <name evidence="8" type="ORF">BRENAR_LOCUS2481</name>
</gene>
<proteinExistence type="inferred from homology"/>
<feature type="transmembrane region" description="Helical" evidence="7">
    <location>
        <begin position="27"/>
        <end position="45"/>
    </location>
</feature>
<dbReference type="GO" id="GO:0098852">
    <property type="term" value="C:lytic vacuole membrane"/>
    <property type="evidence" value="ECO:0007669"/>
    <property type="project" value="UniProtKB-ARBA"/>
</dbReference>
<dbReference type="InterPro" id="IPR051415">
    <property type="entry name" value="LAAT-1"/>
</dbReference>
<keyword evidence="4 7" id="KW-0472">Membrane</keyword>
<dbReference type="FunFam" id="1.20.1280.290:FF:000012">
    <property type="entry name" value="Vacuolar membrane PQ loop repeat protein"/>
    <property type="match status" value="1"/>
</dbReference>
<keyword evidence="9" id="KW-1185">Reference proteome</keyword>
<dbReference type="Proteomes" id="UP000290900">
    <property type="component" value="Unassembled WGS sequence"/>
</dbReference>
<keyword evidence="3 7" id="KW-1133">Transmembrane helix</keyword>
<dbReference type="AlphaFoldDB" id="A0A448YLK5"/>
<feature type="transmembrane region" description="Helical" evidence="7">
    <location>
        <begin position="282"/>
        <end position="303"/>
    </location>
</feature>
<dbReference type="FunFam" id="1.20.1280.290:FF:000009">
    <property type="entry name" value="PQ loop repeat family protein"/>
    <property type="match status" value="1"/>
</dbReference>
<accession>A0A448YLK5</accession>
<feature type="transmembrane region" description="Helical" evidence="7">
    <location>
        <begin position="244"/>
        <end position="262"/>
    </location>
</feature>
<evidence type="ECO:0000256" key="7">
    <source>
        <dbReference type="SAM" id="Phobius"/>
    </source>
</evidence>
<dbReference type="Pfam" id="PF04193">
    <property type="entry name" value="PQ-loop"/>
    <property type="match status" value="2"/>
</dbReference>
<dbReference type="EMBL" id="CAACVR010000012">
    <property type="protein sequence ID" value="VEU21748.1"/>
    <property type="molecule type" value="Genomic_DNA"/>
</dbReference>
<organism evidence="8 9">
    <name type="scientific">Brettanomyces naardenensis</name>
    <name type="common">Yeast</name>
    <dbReference type="NCBI Taxonomy" id="13370"/>
    <lineage>
        <taxon>Eukaryota</taxon>
        <taxon>Fungi</taxon>
        <taxon>Dikarya</taxon>
        <taxon>Ascomycota</taxon>
        <taxon>Saccharomycotina</taxon>
        <taxon>Pichiomycetes</taxon>
        <taxon>Pichiales</taxon>
        <taxon>Pichiaceae</taxon>
        <taxon>Brettanomyces</taxon>
    </lineage>
</organism>
<evidence type="ECO:0000313" key="9">
    <source>
        <dbReference type="Proteomes" id="UP000290900"/>
    </source>
</evidence>
<reference evidence="8 9" key="1">
    <citation type="submission" date="2018-12" db="EMBL/GenBank/DDBJ databases">
        <authorList>
            <person name="Tiukova I."/>
            <person name="Dainat J."/>
        </authorList>
    </citation>
    <scope>NUCLEOTIDE SEQUENCE [LARGE SCALE GENOMIC DNA]</scope>
</reference>
<feature type="transmembrane region" description="Helical" evidence="7">
    <location>
        <begin position="181"/>
        <end position="202"/>
    </location>
</feature>
<dbReference type="PANTHER" id="PTHR16201:SF44">
    <property type="entry name" value="SEVEN TRANSMEMBRANE PROTEIN 1"/>
    <property type="match status" value="1"/>
</dbReference>
<protein>
    <submittedName>
        <fullName evidence="8">DEKNAAC102639</fullName>
    </submittedName>
</protein>
<name>A0A448YLK5_BRENA</name>
<evidence type="ECO:0000313" key="8">
    <source>
        <dbReference type="EMBL" id="VEU21748.1"/>
    </source>
</evidence>
<dbReference type="InParanoid" id="A0A448YLK5"/>